<dbReference type="InterPro" id="IPR036286">
    <property type="entry name" value="LexA/Signal_pep-like_sf"/>
</dbReference>
<evidence type="ECO:0000256" key="5">
    <source>
        <dbReference type="ARBA" id="ARBA00022801"/>
    </source>
</evidence>
<dbReference type="GO" id="GO:0005886">
    <property type="term" value="C:plasma membrane"/>
    <property type="evidence" value="ECO:0007669"/>
    <property type="project" value="UniProtKB-SubCell"/>
</dbReference>
<evidence type="ECO:0000256" key="4">
    <source>
        <dbReference type="ARBA" id="ARBA00013208"/>
    </source>
</evidence>
<dbReference type="PRINTS" id="PR00727">
    <property type="entry name" value="LEADERPTASE"/>
</dbReference>
<dbReference type="Gene3D" id="2.10.109.10">
    <property type="entry name" value="Umud Fragment, subunit A"/>
    <property type="match status" value="1"/>
</dbReference>
<evidence type="ECO:0000256" key="6">
    <source>
        <dbReference type="PIRSR" id="PIRSR600223-1"/>
    </source>
</evidence>
<dbReference type="EC" id="3.4.21.89" evidence="4 7"/>
<dbReference type="RefSeq" id="WP_016309019.1">
    <property type="nucleotide sequence ID" value="NZ_CAJTBT010000001.1"/>
</dbReference>
<keyword evidence="7" id="KW-0472">Membrane</keyword>
<comment type="caution">
    <text evidence="9">The sequence shown here is derived from an EMBL/GenBank/DDBJ whole genome shotgun (WGS) entry which is preliminary data.</text>
</comment>
<keyword evidence="7" id="KW-0812">Transmembrane</keyword>
<proteinExistence type="inferred from homology"/>
<dbReference type="AlphaFoldDB" id="A0A4S4G2I8"/>
<evidence type="ECO:0000256" key="7">
    <source>
        <dbReference type="RuleBase" id="RU362042"/>
    </source>
</evidence>
<dbReference type="InterPro" id="IPR019757">
    <property type="entry name" value="Pept_S26A_signal_pept_1_Lys-AS"/>
</dbReference>
<gene>
    <name evidence="9" type="primary">lepB</name>
    <name evidence="9" type="ORF">E5986_05195</name>
</gene>
<dbReference type="GeneID" id="82190365"/>
<evidence type="ECO:0000256" key="2">
    <source>
        <dbReference type="ARBA" id="ARBA00004401"/>
    </source>
</evidence>
<dbReference type="EMBL" id="SSTJ01000005">
    <property type="protein sequence ID" value="THG37453.1"/>
    <property type="molecule type" value="Genomic_DNA"/>
</dbReference>
<evidence type="ECO:0000259" key="8">
    <source>
        <dbReference type="Pfam" id="PF10502"/>
    </source>
</evidence>
<keyword evidence="7" id="KW-1133">Transmembrane helix</keyword>
<reference evidence="9 10" key="1">
    <citation type="submission" date="2019-04" db="EMBL/GenBank/DDBJ databases">
        <title>Microbes associate with the intestines of laboratory mice.</title>
        <authorList>
            <person name="Navarre W."/>
            <person name="Wong E."/>
            <person name="Huang K.C."/>
            <person name="Tropini C."/>
            <person name="Ng K."/>
            <person name="Yu B."/>
        </authorList>
    </citation>
    <scope>NUCLEOTIDE SEQUENCE [LARGE SCALE GENOMIC DNA]</scope>
    <source>
        <strain evidence="9 10">NM80_B27</strain>
    </source>
</reference>
<evidence type="ECO:0000313" key="9">
    <source>
        <dbReference type="EMBL" id="THG37453.1"/>
    </source>
</evidence>
<evidence type="ECO:0000256" key="1">
    <source>
        <dbReference type="ARBA" id="ARBA00000677"/>
    </source>
</evidence>
<protein>
    <recommendedName>
        <fullName evidence="4 7">Signal peptidase I</fullName>
        <ecNumber evidence="4 7">3.4.21.89</ecNumber>
    </recommendedName>
</protein>
<dbReference type="GO" id="GO:0009003">
    <property type="term" value="F:signal peptidase activity"/>
    <property type="evidence" value="ECO:0007669"/>
    <property type="project" value="UniProtKB-EC"/>
</dbReference>
<feature type="transmembrane region" description="Helical" evidence="7">
    <location>
        <begin position="12"/>
        <end position="34"/>
    </location>
</feature>
<feature type="active site" evidence="6">
    <location>
        <position position="93"/>
    </location>
</feature>
<dbReference type="PANTHER" id="PTHR43390">
    <property type="entry name" value="SIGNAL PEPTIDASE I"/>
    <property type="match status" value="1"/>
</dbReference>
<dbReference type="InterPro" id="IPR000223">
    <property type="entry name" value="Pept_S26A_signal_pept_1"/>
</dbReference>
<organism evidence="9 10">
    <name type="scientific">Adlercreutzia caecimuris</name>
    <dbReference type="NCBI Taxonomy" id="671266"/>
    <lineage>
        <taxon>Bacteria</taxon>
        <taxon>Bacillati</taxon>
        <taxon>Actinomycetota</taxon>
        <taxon>Coriobacteriia</taxon>
        <taxon>Eggerthellales</taxon>
        <taxon>Eggerthellaceae</taxon>
        <taxon>Adlercreutzia</taxon>
    </lineage>
</organism>
<comment type="similarity">
    <text evidence="3 7">Belongs to the peptidase S26 family.</text>
</comment>
<keyword evidence="5 7" id="KW-0378">Hydrolase</keyword>
<dbReference type="PROSITE" id="PS00760">
    <property type="entry name" value="SPASE_I_2"/>
    <property type="match status" value="1"/>
</dbReference>
<dbReference type="PROSITE" id="PS00761">
    <property type="entry name" value="SPASE_I_3"/>
    <property type="match status" value="1"/>
</dbReference>
<feature type="domain" description="Peptidase S26" evidence="8">
    <location>
        <begin position="19"/>
        <end position="182"/>
    </location>
</feature>
<dbReference type="PANTHER" id="PTHR43390:SF1">
    <property type="entry name" value="CHLOROPLAST PROCESSING PEPTIDASE"/>
    <property type="match status" value="1"/>
</dbReference>
<dbReference type="Pfam" id="PF10502">
    <property type="entry name" value="Peptidase_S26"/>
    <property type="match status" value="1"/>
</dbReference>
<sequence>MHERKQASQPEGILHTLLSIIVLVALVLGLTWGLRTFIFQAYEIPSGSMETTIMPGDMVLSEKITYYGRPPAAGDIVTFEDPDPEHMGRILIKRVIATGGQTVDLRDGRVYVDDVLQNEPYTHGEPSLALRSYLFEEITYPYTVPPGGLWVMGDNRTNSQDSRYFGAIPESSVTGKALFIYWPLTDIGLL</sequence>
<comment type="subcellular location">
    <subcellularLocation>
        <location evidence="2">Cell membrane</location>
        <topology evidence="2">Single-pass type II membrane protein</topology>
    </subcellularLocation>
    <subcellularLocation>
        <location evidence="7">Membrane</location>
        <topology evidence="7">Single-pass type II membrane protein</topology>
    </subcellularLocation>
</comment>
<dbReference type="InterPro" id="IPR019533">
    <property type="entry name" value="Peptidase_S26"/>
</dbReference>
<evidence type="ECO:0000256" key="3">
    <source>
        <dbReference type="ARBA" id="ARBA00009370"/>
    </source>
</evidence>
<feature type="active site" evidence="6">
    <location>
        <position position="48"/>
    </location>
</feature>
<dbReference type="GO" id="GO:0006465">
    <property type="term" value="P:signal peptide processing"/>
    <property type="evidence" value="ECO:0007669"/>
    <property type="project" value="InterPro"/>
</dbReference>
<accession>A0A4S4G2I8</accession>
<dbReference type="NCBIfam" id="TIGR02227">
    <property type="entry name" value="sigpep_I_bact"/>
    <property type="match status" value="1"/>
</dbReference>
<dbReference type="SUPFAM" id="SSF51306">
    <property type="entry name" value="LexA/Signal peptidase"/>
    <property type="match status" value="1"/>
</dbReference>
<name>A0A4S4G2I8_9ACTN</name>
<dbReference type="CDD" id="cd06530">
    <property type="entry name" value="S26_SPase_I"/>
    <property type="match status" value="1"/>
</dbReference>
<dbReference type="Proteomes" id="UP000308978">
    <property type="component" value="Unassembled WGS sequence"/>
</dbReference>
<evidence type="ECO:0000313" key="10">
    <source>
        <dbReference type="Proteomes" id="UP000308978"/>
    </source>
</evidence>
<keyword evidence="7" id="KW-0645">Protease</keyword>
<dbReference type="GO" id="GO:0004252">
    <property type="term" value="F:serine-type endopeptidase activity"/>
    <property type="evidence" value="ECO:0007669"/>
    <property type="project" value="InterPro"/>
</dbReference>
<dbReference type="InterPro" id="IPR019758">
    <property type="entry name" value="Pept_S26A_signal_pept_1_CS"/>
</dbReference>
<comment type="catalytic activity">
    <reaction evidence="1 7">
        <text>Cleavage of hydrophobic, N-terminal signal or leader sequences from secreted and periplasmic proteins.</text>
        <dbReference type="EC" id="3.4.21.89"/>
    </reaction>
</comment>